<dbReference type="PANTHER" id="PTHR33096:SF1">
    <property type="entry name" value="CXC1-LIKE CYSTEINE CLUSTER ASSOCIATED WITH KDZ TRANSPOSASES DOMAIN-CONTAINING PROTEIN"/>
    <property type="match status" value="1"/>
</dbReference>
<dbReference type="AlphaFoldDB" id="A0A165HUF9"/>
<dbReference type="OrthoDB" id="2793259at2759"/>
<evidence type="ECO:0000313" key="3">
    <source>
        <dbReference type="Proteomes" id="UP000076871"/>
    </source>
</evidence>
<gene>
    <name evidence="2" type="ORF">LAESUDRAFT_754696</name>
</gene>
<dbReference type="GeneID" id="63828953"/>
<dbReference type="Proteomes" id="UP000076871">
    <property type="component" value="Unassembled WGS sequence"/>
</dbReference>
<feature type="domain" description="CxC2-like cysteine cluster KDZ transposase-associated" evidence="1">
    <location>
        <begin position="10"/>
        <end position="112"/>
    </location>
</feature>
<dbReference type="InParanoid" id="A0A165HUF9"/>
<name>A0A165HUF9_9APHY</name>
<dbReference type="InterPro" id="IPR040521">
    <property type="entry name" value="KDZ"/>
</dbReference>
<evidence type="ECO:0000259" key="1">
    <source>
        <dbReference type="Pfam" id="PF18803"/>
    </source>
</evidence>
<sequence length="844" mass="97094">MHTQNPYHHLKVWVGHPPGICCHNPEHAWGNDFVILDISGIHRVGLDFCNCEMAQPHDIQLLRAQLFPATSDNPKTAATFRLLEHFHLLSTQANISGFRFYSMLERRTDNTGLDTPKDRYPELMRMVRQWRHLKMLKRFGRGHDPSGVAGTVPGSCAVECPACPHPGKNLPEDWKEAPPKQRWLYQLFLGMDANFRLKRKQVSSDAADPGLNEGIAFFVEENQYKTHIKTYGKVIKEEISTCNNHDAVKLANLKGSQGTAASGVGTVECTRHDMKRPCSVGDLQKGERYVNMDYLFLSSMRQNTPNFIVVSYDIACQWSIHLWERMALYKHHFNFDNRMISFLIPKFHLPAHQESCHLKYSFNISPQVGRTDGEAVERGWAAVNLFASSTKEMGPGSRRDLLDDIFGAYNWDKVTRMAETMLIKMKNALEERNTHVAAFKELCTALPADRIAEWTEAIEAWEKDPSKPNPFKITRSVVTQATVRLQLVDEDAARLRDGESFVLHDKISPSLMIMTGLELKELQRRLHEDTKQLGSHSTDLQRAKVLERRIALQHRYDAWVEVQHLYMPAVAALRLRNTNSASNVVPDARLFLPSEIISTVQCDPLLAACEHRLRRAQAHDALESLRRHLRLRSHLYQVKDRFVHGQRPNTRARGVIDNVQNKVNTDAKHYRKARDALEALSNVFGDQMWQRELRQLDDEDVRGMSEGLLMKTEGRRTLSWIWRTPGIGSVDSSSENEGVQEALHVEWCKARAHAHRWSEECQLLEEEMRRIVQYHTYRAGWWLDQIGRKSVVSDELREGMAAYAFRQAELRTSMGKLCQKTWRYVSRWLKFDLCAAKDMDTYGP</sequence>
<dbReference type="PANTHER" id="PTHR33096">
    <property type="entry name" value="CXC2 DOMAIN-CONTAINING PROTEIN"/>
    <property type="match status" value="1"/>
</dbReference>
<dbReference type="Pfam" id="PF18803">
    <property type="entry name" value="CxC2"/>
    <property type="match status" value="1"/>
</dbReference>
<dbReference type="Pfam" id="PF18758">
    <property type="entry name" value="KDZ"/>
    <property type="match status" value="1"/>
</dbReference>
<proteinExistence type="predicted"/>
<dbReference type="RefSeq" id="XP_040769850.1">
    <property type="nucleotide sequence ID" value="XM_040911925.1"/>
</dbReference>
<dbReference type="EMBL" id="KV427606">
    <property type="protein sequence ID" value="KZT12202.1"/>
    <property type="molecule type" value="Genomic_DNA"/>
</dbReference>
<organism evidence="2 3">
    <name type="scientific">Laetiporus sulphureus 93-53</name>
    <dbReference type="NCBI Taxonomy" id="1314785"/>
    <lineage>
        <taxon>Eukaryota</taxon>
        <taxon>Fungi</taxon>
        <taxon>Dikarya</taxon>
        <taxon>Basidiomycota</taxon>
        <taxon>Agaricomycotina</taxon>
        <taxon>Agaricomycetes</taxon>
        <taxon>Polyporales</taxon>
        <taxon>Laetiporus</taxon>
    </lineage>
</organism>
<dbReference type="STRING" id="1314785.A0A165HUF9"/>
<keyword evidence="3" id="KW-1185">Reference proteome</keyword>
<accession>A0A165HUF9</accession>
<evidence type="ECO:0000313" key="2">
    <source>
        <dbReference type="EMBL" id="KZT12202.1"/>
    </source>
</evidence>
<reference evidence="2 3" key="1">
    <citation type="journal article" date="2016" name="Mol. Biol. Evol.">
        <title>Comparative Genomics of Early-Diverging Mushroom-Forming Fungi Provides Insights into the Origins of Lignocellulose Decay Capabilities.</title>
        <authorList>
            <person name="Nagy L.G."/>
            <person name="Riley R."/>
            <person name="Tritt A."/>
            <person name="Adam C."/>
            <person name="Daum C."/>
            <person name="Floudas D."/>
            <person name="Sun H."/>
            <person name="Yadav J.S."/>
            <person name="Pangilinan J."/>
            <person name="Larsson K.H."/>
            <person name="Matsuura K."/>
            <person name="Barry K."/>
            <person name="Labutti K."/>
            <person name="Kuo R."/>
            <person name="Ohm R.A."/>
            <person name="Bhattacharya S.S."/>
            <person name="Shirouzu T."/>
            <person name="Yoshinaga Y."/>
            <person name="Martin F.M."/>
            <person name="Grigoriev I.V."/>
            <person name="Hibbett D.S."/>
        </authorList>
    </citation>
    <scope>NUCLEOTIDE SEQUENCE [LARGE SCALE GENOMIC DNA]</scope>
    <source>
        <strain evidence="2 3">93-53</strain>
    </source>
</reference>
<dbReference type="InterPro" id="IPR041457">
    <property type="entry name" value="CxC2_KDZ-assoc"/>
</dbReference>
<protein>
    <recommendedName>
        <fullName evidence="1">CxC2-like cysteine cluster KDZ transposase-associated domain-containing protein</fullName>
    </recommendedName>
</protein>